<dbReference type="AlphaFoldDB" id="A0A158GC70"/>
<evidence type="ECO:0000313" key="1">
    <source>
        <dbReference type="EMBL" id="SAL29715.1"/>
    </source>
</evidence>
<accession>A0A158GC70</accession>
<dbReference type="RefSeq" id="WP_125482894.1">
    <property type="nucleotide sequence ID" value="NZ_FCON02000011.1"/>
</dbReference>
<evidence type="ECO:0000313" key="2">
    <source>
        <dbReference type="Proteomes" id="UP000054770"/>
    </source>
</evidence>
<sequence>MSREAIQRQELAHIERMIVELERTQGALRGVGAHNPVMRPEYWRQRIQVLMRSPDVTEPMIQHALALLERLDHVSNGHEQSDQPVR</sequence>
<keyword evidence="2" id="KW-1185">Reference proteome</keyword>
<name>A0A158GC70_9BURK</name>
<dbReference type="OrthoDB" id="9010520at2"/>
<protein>
    <submittedName>
        <fullName evidence="1">Uncharacterized protein</fullName>
    </submittedName>
</protein>
<dbReference type="Proteomes" id="UP000054770">
    <property type="component" value="Unassembled WGS sequence"/>
</dbReference>
<organism evidence="1 2">
    <name type="scientific">Caballeronia choica</name>
    <dbReference type="NCBI Taxonomy" id="326476"/>
    <lineage>
        <taxon>Bacteria</taxon>
        <taxon>Pseudomonadati</taxon>
        <taxon>Pseudomonadota</taxon>
        <taxon>Betaproteobacteria</taxon>
        <taxon>Burkholderiales</taxon>
        <taxon>Burkholderiaceae</taxon>
        <taxon>Caballeronia</taxon>
    </lineage>
</organism>
<proteinExistence type="predicted"/>
<reference evidence="1" key="1">
    <citation type="submission" date="2016-01" db="EMBL/GenBank/DDBJ databases">
        <authorList>
            <person name="Peeters C."/>
        </authorList>
    </citation>
    <scope>NUCLEOTIDE SEQUENCE [LARGE SCALE GENOMIC DNA]</scope>
    <source>
        <strain evidence="1">LMG 22940</strain>
    </source>
</reference>
<gene>
    <name evidence="1" type="ORF">AWB68_01478</name>
</gene>
<comment type="caution">
    <text evidence="1">The sequence shown here is derived from an EMBL/GenBank/DDBJ whole genome shotgun (WGS) entry which is preliminary data.</text>
</comment>
<dbReference type="EMBL" id="FCON02000011">
    <property type="protein sequence ID" value="SAL29715.1"/>
    <property type="molecule type" value="Genomic_DNA"/>
</dbReference>